<organism evidence="2">
    <name type="scientific">Aureoumbra lagunensis</name>
    <dbReference type="NCBI Taxonomy" id="44058"/>
    <lineage>
        <taxon>Eukaryota</taxon>
        <taxon>Sar</taxon>
        <taxon>Stramenopiles</taxon>
        <taxon>Ochrophyta</taxon>
        <taxon>Pelagophyceae</taxon>
        <taxon>Pelagomonadales</taxon>
        <taxon>Aureoumbra</taxon>
    </lineage>
</organism>
<feature type="region of interest" description="Disordered" evidence="1">
    <location>
        <begin position="26"/>
        <end position="58"/>
    </location>
</feature>
<reference evidence="2" key="1">
    <citation type="submission" date="2021-01" db="EMBL/GenBank/DDBJ databases">
        <authorList>
            <person name="Corre E."/>
            <person name="Pelletier E."/>
            <person name="Niang G."/>
            <person name="Scheremetjew M."/>
            <person name="Finn R."/>
            <person name="Kale V."/>
            <person name="Holt S."/>
            <person name="Cochrane G."/>
            <person name="Meng A."/>
            <person name="Brown T."/>
            <person name="Cohen L."/>
        </authorList>
    </citation>
    <scope>NUCLEOTIDE SEQUENCE</scope>
    <source>
        <strain evidence="2">CCMP1510</strain>
    </source>
</reference>
<sequence length="248" mass="27415">MMYSYGPVMLPPVLQPLRTEPVQLHPVSLHPSLDSRNMLARRTNRNRKRSPPKKEIIRLPPKTPEYIHPYQERRSVSPTTLSENSNSVGECLSPTLSEQHSSSGDVCLYCGDVVPEVNWIFVGCVGGSACAECCKPNGNCPFCDTRCGENEALLRANAEKKEPNCCFELGQRYLDKGNTQLAATYLERAASLGHTEAAFRLGFFLETGANGFRTDPKTALSFYKMSAQRGHVASQIFLDELKTSLAAV</sequence>
<protein>
    <submittedName>
        <fullName evidence="2">Uncharacterized protein</fullName>
    </submittedName>
</protein>
<evidence type="ECO:0000256" key="1">
    <source>
        <dbReference type="SAM" id="MobiDB-lite"/>
    </source>
</evidence>
<dbReference type="EMBL" id="HBIJ01009751">
    <property type="protein sequence ID" value="CAE0366059.1"/>
    <property type="molecule type" value="Transcribed_RNA"/>
</dbReference>
<dbReference type="Gene3D" id="1.25.40.10">
    <property type="entry name" value="Tetratricopeptide repeat domain"/>
    <property type="match status" value="1"/>
</dbReference>
<dbReference type="InterPro" id="IPR006597">
    <property type="entry name" value="Sel1-like"/>
</dbReference>
<evidence type="ECO:0000313" key="2">
    <source>
        <dbReference type="EMBL" id="CAE0366059.1"/>
    </source>
</evidence>
<proteinExistence type="predicted"/>
<dbReference type="SMART" id="SM00671">
    <property type="entry name" value="SEL1"/>
    <property type="match status" value="2"/>
</dbReference>
<dbReference type="InterPro" id="IPR011990">
    <property type="entry name" value="TPR-like_helical_dom_sf"/>
</dbReference>
<dbReference type="AlphaFoldDB" id="A0A7S3JV93"/>
<accession>A0A7S3JV93</accession>
<dbReference type="SUPFAM" id="SSF81901">
    <property type="entry name" value="HCP-like"/>
    <property type="match status" value="1"/>
</dbReference>
<gene>
    <name evidence="2" type="ORF">ALAG00032_LOCUS6803</name>
</gene>
<name>A0A7S3JV93_9STRA</name>
<feature type="compositionally biased region" description="Basic residues" evidence="1">
    <location>
        <begin position="42"/>
        <end position="51"/>
    </location>
</feature>
<dbReference type="Pfam" id="PF08238">
    <property type="entry name" value="Sel1"/>
    <property type="match status" value="2"/>
</dbReference>